<organism evidence="1 2">
    <name type="scientific">Pleurodeles waltl</name>
    <name type="common">Iberian ribbed newt</name>
    <dbReference type="NCBI Taxonomy" id="8319"/>
    <lineage>
        <taxon>Eukaryota</taxon>
        <taxon>Metazoa</taxon>
        <taxon>Chordata</taxon>
        <taxon>Craniata</taxon>
        <taxon>Vertebrata</taxon>
        <taxon>Euteleostomi</taxon>
        <taxon>Amphibia</taxon>
        <taxon>Batrachia</taxon>
        <taxon>Caudata</taxon>
        <taxon>Salamandroidea</taxon>
        <taxon>Salamandridae</taxon>
        <taxon>Pleurodelinae</taxon>
        <taxon>Pleurodeles</taxon>
    </lineage>
</organism>
<dbReference type="AlphaFoldDB" id="A0AAV7WZ41"/>
<comment type="caution">
    <text evidence="1">The sequence shown here is derived from an EMBL/GenBank/DDBJ whole genome shotgun (WGS) entry which is preliminary data.</text>
</comment>
<reference evidence="1" key="1">
    <citation type="journal article" date="2022" name="bioRxiv">
        <title>Sequencing and chromosome-scale assembly of the giantPleurodeles waltlgenome.</title>
        <authorList>
            <person name="Brown T."/>
            <person name="Elewa A."/>
            <person name="Iarovenko S."/>
            <person name="Subramanian E."/>
            <person name="Araus A.J."/>
            <person name="Petzold A."/>
            <person name="Susuki M."/>
            <person name="Suzuki K.-i.T."/>
            <person name="Hayashi T."/>
            <person name="Toyoda A."/>
            <person name="Oliveira C."/>
            <person name="Osipova E."/>
            <person name="Leigh N.D."/>
            <person name="Simon A."/>
            <person name="Yun M.H."/>
        </authorList>
    </citation>
    <scope>NUCLEOTIDE SEQUENCE</scope>
    <source>
        <strain evidence="1">20211129_DDA</strain>
        <tissue evidence="1">Liver</tissue>
    </source>
</reference>
<protein>
    <recommendedName>
        <fullName evidence="3">Secreted protein</fullName>
    </recommendedName>
</protein>
<accession>A0AAV7WZ41</accession>
<keyword evidence="2" id="KW-1185">Reference proteome</keyword>
<evidence type="ECO:0000313" key="2">
    <source>
        <dbReference type="Proteomes" id="UP001066276"/>
    </source>
</evidence>
<gene>
    <name evidence="1" type="ORF">NDU88_006741</name>
</gene>
<name>A0AAV7WZ41_PLEWA</name>
<dbReference type="Proteomes" id="UP001066276">
    <property type="component" value="Chromosome 1_1"/>
</dbReference>
<evidence type="ECO:0000313" key="1">
    <source>
        <dbReference type="EMBL" id="KAJ1219170.1"/>
    </source>
</evidence>
<sequence>MASRVIPFVCTVVALVPTQSSFSPFASRHLRPSQRSSVFSDWGISLCPVLRLVECCRHAPECNRKKAQVLAQLKAVSQRQTVFSQFCGCKCCGTFGVVCTVVGAFKGSGGAGGPIDKQVCYSLNFLPSASPTHCFSAMSVHVSHSQAYSVLRIFLHHSFRAISDHLSGRLYSPTVGCCRHAPQMKPQLGPGSNPDQSAFSALERFLLVLRL</sequence>
<proteinExistence type="predicted"/>
<evidence type="ECO:0008006" key="3">
    <source>
        <dbReference type="Google" id="ProtNLM"/>
    </source>
</evidence>
<dbReference type="EMBL" id="JANPWB010000001">
    <property type="protein sequence ID" value="KAJ1219170.1"/>
    <property type="molecule type" value="Genomic_DNA"/>
</dbReference>